<name>A0ABT4KBG4_9HYPH</name>
<feature type="region of interest" description="Disordered" evidence="1">
    <location>
        <begin position="950"/>
        <end position="987"/>
    </location>
</feature>
<evidence type="ECO:0000313" key="4">
    <source>
        <dbReference type="EMBL" id="MCZ4089252.1"/>
    </source>
</evidence>
<dbReference type="PANTHER" id="PTHR30441">
    <property type="entry name" value="DUF748 DOMAIN-CONTAINING PROTEIN"/>
    <property type="match status" value="1"/>
</dbReference>
<dbReference type="Pfam" id="PF05170">
    <property type="entry name" value="AsmA"/>
    <property type="match status" value="2"/>
</dbReference>
<evidence type="ECO:0000259" key="3">
    <source>
        <dbReference type="Pfam" id="PF05170"/>
    </source>
</evidence>
<evidence type="ECO:0000256" key="2">
    <source>
        <dbReference type="SAM" id="SignalP"/>
    </source>
</evidence>
<dbReference type="RefSeq" id="WP_269275716.1">
    <property type="nucleotide sequence ID" value="NZ_JAPVOI010000003.1"/>
</dbReference>
<evidence type="ECO:0000313" key="5">
    <source>
        <dbReference type="Proteomes" id="UP001079430"/>
    </source>
</evidence>
<dbReference type="Proteomes" id="UP001079430">
    <property type="component" value="Unassembled WGS sequence"/>
</dbReference>
<feature type="domain" description="AsmA" evidence="3">
    <location>
        <begin position="628"/>
        <end position="817"/>
    </location>
</feature>
<dbReference type="EMBL" id="JAPVOI010000003">
    <property type="protein sequence ID" value="MCZ4089252.1"/>
    <property type="molecule type" value="Genomic_DNA"/>
</dbReference>
<reference evidence="4" key="1">
    <citation type="submission" date="2022-10" db="EMBL/GenBank/DDBJ databases">
        <title>Whole genome sequencing of three plant growth promoting bacteria isolated from Vachellia tortilis subsp. raddiana in Morocco.</title>
        <authorList>
            <person name="Hnini M."/>
            <person name="Zouagui R."/>
            <person name="Zouagui H."/>
            <person name="Chemao Elfihri M.-W."/>
            <person name="Ibrahimi A."/>
            <person name="Sbabou L."/>
            <person name="Aurag J."/>
        </authorList>
    </citation>
    <scope>NUCLEOTIDE SEQUENCE</scope>
    <source>
        <strain evidence="4">LMR678</strain>
    </source>
</reference>
<comment type="caution">
    <text evidence="4">The sequence shown here is derived from an EMBL/GenBank/DDBJ whole genome shotgun (WGS) entry which is preliminary data.</text>
</comment>
<dbReference type="PANTHER" id="PTHR30441:SF4">
    <property type="entry name" value="PROTEIN ASMA"/>
    <property type="match status" value="1"/>
</dbReference>
<keyword evidence="2" id="KW-0732">Signal</keyword>
<sequence>MKRFLLCLLALGALAASSLVVLPTLVSSDWMRAELGRQLSAATGSSIALNGPVKLSVFPHLAVVAEDVALSAEAKGVMAEIGELAGSVTLSSLWSNRLHIKEIKVAQPVIMLHEKADDTSTTRDAGENQAKPGDPLSALVTFLERSAIDSVSIVDGTLNQEDSAGSKQTITDVDLSLAVPDIDGELSLSASAKIEERRYQVTLAISSLRPLLERQPADLSLSFEADPAPAPGLSEFEATGQAALNANGSYQIRGGKFSVGEQVLGLDALFIPGDRPRFLADLVADRLDLSAFVEATSASSQQSKAQSGKPAAAGLQLLEGFDADVSVSVGDLAVGDVSASDVAFAATLKDGRLTAQLEHLGIDAGSVAANVTADVRGDEPTFQGRVSSKGLDIGKLASLAGQSAPLSGAVTIDTGFAFRGLTGDALKKTINMTGSIGLRNATFVVPGVADQSMREVTAKKLAVRIENLAKPVHVSANLAWRGKPVDVDLRVPIRDLLLGGKPGTADMPFKLDLRMPDAALALDGKAAFPSDYGGKVNFSTANLRAFLDWLGQSGAGSIDQLAFSGDVSAGATGVSFEEAVLSVNGVEGTGNGSVQFTTPLKISSALNFAELDFARLAGARSPAAEPKAKEGRPAPDVPLDLSSLRSIEASIQVNAKKLGYGRVFAGPVATTLVIADGVANLKLPESPFYGGHVAANLKADGSGGEPAIALQASISGASAAPLLSDMANFRNLEGALQAQIDVTGAGGTTRALTQSLQGTANVRFSDGAIRGIDVADAYNNLVGLMSSGFKQDESKATGFTELGASFAIEGGVARTEDIKLVGPLVRMSGSGEANIPDGRLKFRLDPRMVASLEGQGAGISTDGIGVPVIVEGPFAKPRIYPDLSGLLKNPGAALATLKKFGLPTDKLRIDDLLSGGGTGGSVRDIVGGAIDKTLKGEGNQLSIEEIIGGSMPESGEAPPIPQVAEEPGTPTVAAEQSAPVAGQPDQETGAFEKLFNQLLQ</sequence>
<organism evidence="4 5">
    <name type="scientific">Sinorhizobium psoraleae</name>
    <dbReference type="NCBI Taxonomy" id="520838"/>
    <lineage>
        <taxon>Bacteria</taxon>
        <taxon>Pseudomonadati</taxon>
        <taxon>Pseudomonadota</taxon>
        <taxon>Alphaproteobacteria</taxon>
        <taxon>Hyphomicrobiales</taxon>
        <taxon>Rhizobiaceae</taxon>
        <taxon>Sinorhizobium/Ensifer group</taxon>
        <taxon>Sinorhizobium</taxon>
    </lineage>
</organism>
<accession>A0ABT4KBG4</accession>
<proteinExistence type="predicted"/>
<dbReference type="InterPro" id="IPR052894">
    <property type="entry name" value="AsmA-related"/>
</dbReference>
<feature type="signal peptide" evidence="2">
    <location>
        <begin position="1"/>
        <end position="15"/>
    </location>
</feature>
<feature type="domain" description="AsmA" evidence="3">
    <location>
        <begin position="7"/>
        <end position="185"/>
    </location>
</feature>
<keyword evidence="5" id="KW-1185">Reference proteome</keyword>
<gene>
    <name evidence="4" type="ORF">O3W52_04005</name>
</gene>
<evidence type="ECO:0000256" key="1">
    <source>
        <dbReference type="SAM" id="MobiDB-lite"/>
    </source>
</evidence>
<dbReference type="InterPro" id="IPR007844">
    <property type="entry name" value="AsmA"/>
</dbReference>
<protein>
    <submittedName>
        <fullName evidence="4">AsmA family protein</fullName>
    </submittedName>
</protein>
<feature type="chain" id="PRO_5046468523" evidence="2">
    <location>
        <begin position="16"/>
        <end position="1000"/>
    </location>
</feature>